<gene>
    <name evidence="2" type="ORF">D187_000024</name>
</gene>
<feature type="region of interest" description="Disordered" evidence="1">
    <location>
        <begin position="1"/>
        <end position="47"/>
    </location>
</feature>
<sequence>MKHEAPSPLHHPGPPWASALLPPGRFPPGRSFPDTLRVGISRMRHGR</sequence>
<feature type="compositionally biased region" description="Low complexity" evidence="1">
    <location>
        <begin position="20"/>
        <end position="33"/>
    </location>
</feature>
<dbReference type="AlphaFoldDB" id="S9PQ73"/>
<comment type="caution">
    <text evidence="2">The sequence shown here is derived from an EMBL/GenBank/DDBJ whole genome shotgun (WGS) entry which is preliminary data.</text>
</comment>
<evidence type="ECO:0000256" key="1">
    <source>
        <dbReference type="SAM" id="MobiDB-lite"/>
    </source>
</evidence>
<evidence type="ECO:0000313" key="2">
    <source>
        <dbReference type="EMBL" id="EPX64602.1"/>
    </source>
</evidence>
<protein>
    <submittedName>
        <fullName evidence="2">Uncharacterized protein</fullName>
    </submittedName>
</protein>
<keyword evidence="3" id="KW-1185">Reference proteome</keyword>
<proteinExistence type="predicted"/>
<evidence type="ECO:0000313" key="3">
    <source>
        <dbReference type="Proteomes" id="UP000011682"/>
    </source>
</evidence>
<reference evidence="2" key="1">
    <citation type="submission" date="2013-05" db="EMBL/GenBank/DDBJ databases">
        <title>Genome assembly of Cystobacter fuscus DSM 2262.</title>
        <authorList>
            <person name="Sharma G."/>
            <person name="Khatri I."/>
            <person name="Kaur C."/>
            <person name="Mayilraj S."/>
            <person name="Subramanian S."/>
        </authorList>
    </citation>
    <scope>NUCLEOTIDE SEQUENCE [LARGE SCALE GENOMIC DNA]</scope>
    <source>
        <strain evidence="2">DSM 2262</strain>
    </source>
</reference>
<accession>S9PQ73</accession>
<dbReference type="EMBL" id="ANAH02000001">
    <property type="protein sequence ID" value="EPX64602.1"/>
    <property type="molecule type" value="Genomic_DNA"/>
</dbReference>
<organism evidence="2 3">
    <name type="scientific">Cystobacter fuscus (strain ATCC 25194 / DSM 2262 / NBRC 100088 / M29)</name>
    <dbReference type="NCBI Taxonomy" id="1242864"/>
    <lineage>
        <taxon>Bacteria</taxon>
        <taxon>Pseudomonadati</taxon>
        <taxon>Myxococcota</taxon>
        <taxon>Myxococcia</taxon>
        <taxon>Myxococcales</taxon>
        <taxon>Cystobacterineae</taxon>
        <taxon>Archangiaceae</taxon>
        <taxon>Cystobacter</taxon>
    </lineage>
</organism>
<name>S9PQ73_CYSF2</name>
<dbReference type="Proteomes" id="UP000011682">
    <property type="component" value="Unassembled WGS sequence"/>
</dbReference>